<organism evidence="2 3">
    <name type="scientific">Caerostris extrusa</name>
    <name type="common">Bark spider</name>
    <name type="synonym">Caerostris bankana</name>
    <dbReference type="NCBI Taxonomy" id="172846"/>
    <lineage>
        <taxon>Eukaryota</taxon>
        <taxon>Metazoa</taxon>
        <taxon>Ecdysozoa</taxon>
        <taxon>Arthropoda</taxon>
        <taxon>Chelicerata</taxon>
        <taxon>Arachnida</taxon>
        <taxon>Araneae</taxon>
        <taxon>Araneomorphae</taxon>
        <taxon>Entelegynae</taxon>
        <taxon>Araneoidea</taxon>
        <taxon>Araneidae</taxon>
        <taxon>Caerostris</taxon>
    </lineage>
</organism>
<evidence type="ECO:0000313" key="2">
    <source>
        <dbReference type="EMBL" id="GIY58999.1"/>
    </source>
</evidence>
<gene>
    <name evidence="2" type="ORF">CEXT_592801</name>
</gene>
<dbReference type="Proteomes" id="UP001054945">
    <property type="component" value="Unassembled WGS sequence"/>
</dbReference>
<sequence>MCVLCSPSGGGRSVGVLHLRVHRHLLSEDAPQHEGAGHREQDHPPATQRDGPLDAGQDEDGGPRSLLLRGERLQCVAQQYSSISLIEALCLQCHVCTRKATPQHRDAATSILCKIVLKFKPLTSEGHAFPGGLGYGGVGQSARCIWRGQLAEARINRVCWT</sequence>
<protein>
    <submittedName>
        <fullName evidence="2">Uncharacterized protein</fullName>
    </submittedName>
</protein>
<evidence type="ECO:0000256" key="1">
    <source>
        <dbReference type="SAM" id="MobiDB-lite"/>
    </source>
</evidence>
<feature type="compositionally biased region" description="Basic and acidic residues" evidence="1">
    <location>
        <begin position="29"/>
        <end position="43"/>
    </location>
</feature>
<dbReference type="EMBL" id="BPLR01013145">
    <property type="protein sequence ID" value="GIY58999.1"/>
    <property type="molecule type" value="Genomic_DNA"/>
</dbReference>
<feature type="region of interest" description="Disordered" evidence="1">
    <location>
        <begin position="29"/>
        <end position="65"/>
    </location>
</feature>
<proteinExistence type="predicted"/>
<reference evidence="2 3" key="1">
    <citation type="submission" date="2021-06" db="EMBL/GenBank/DDBJ databases">
        <title>Caerostris extrusa draft genome.</title>
        <authorList>
            <person name="Kono N."/>
            <person name="Arakawa K."/>
        </authorList>
    </citation>
    <scope>NUCLEOTIDE SEQUENCE [LARGE SCALE GENOMIC DNA]</scope>
</reference>
<comment type="caution">
    <text evidence="2">The sequence shown here is derived from an EMBL/GenBank/DDBJ whole genome shotgun (WGS) entry which is preliminary data.</text>
</comment>
<name>A0AAV4UN60_CAEEX</name>
<dbReference type="AlphaFoldDB" id="A0AAV4UN60"/>
<accession>A0AAV4UN60</accession>
<evidence type="ECO:0000313" key="3">
    <source>
        <dbReference type="Proteomes" id="UP001054945"/>
    </source>
</evidence>
<keyword evidence="3" id="KW-1185">Reference proteome</keyword>